<feature type="domain" description="IPT/TIG" evidence="1">
    <location>
        <begin position="87"/>
        <end position="167"/>
    </location>
</feature>
<proteinExistence type="predicted"/>
<gene>
    <name evidence="2" type="ORF">E6W39_01080</name>
</gene>
<evidence type="ECO:0000313" key="2">
    <source>
        <dbReference type="EMBL" id="TQF07955.1"/>
    </source>
</evidence>
<protein>
    <recommendedName>
        <fullName evidence="1">IPT/TIG domain-containing protein</fullName>
    </recommendedName>
</protein>
<accession>A0A540WG07</accession>
<dbReference type="Pfam" id="PF01833">
    <property type="entry name" value="TIG"/>
    <property type="match status" value="2"/>
</dbReference>
<dbReference type="OrthoDB" id="3289082at2"/>
<comment type="caution">
    <text evidence="2">The sequence shown here is derived from an EMBL/GenBank/DDBJ whole genome shotgun (WGS) entry which is preliminary data.</text>
</comment>
<dbReference type="SUPFAM" id="SSF81296">
    <property type="entry name" value="E set domains"/>
    <property type="match status" value="2"/>
</dbReference>
<dbReference type="InterPro" id="IPR013783">
    <property type="entry name" value="Ig-like_fold"/>
</dbReference>
<organism evidence="2 3">
    <name type="scientific">Kitasatospora acidiphila</name>
    <dbReference type="NCBI Taxonomy" id="2567942"/>
    <lineage>
        <taxon>Bacteria</taxon>
        <taxon>Bacillati</taxon>
        <taxon>Actinomycetota</taxon>
        <taxon>Actinomycetes</taxon>
        <taxon>Kitasatosporales</taxon>
        <taxon>Streptomycetaceae</taxon>
        <taxon>Kitasatospora</taxon>
    </lineage>
</organism>
<dbReference type="CDD" id="cd00102">
    <property type="entry name" value="IPT"/>
    <property type="match status" value="1"/>
</dbReference>
<evidence type="ECO:0000259" key="1">
    <source>
        <dbReference type="SMART" id="SM00429"/>
    </source>
</evidence>
<dbReference type="AlphaFoldDB" id="A0A540WG07"/>
<dbReference type="SMART" id="SM00429">
    <property type="entry name" value="IPT"/>
    <property type="match status" value="2"/>
</dbReference>
<evidence type="ECO:0000313" key="3">
    <source>
        <dbReference type="Proteomes" id="UP000319103"/>
    </source>
</evidence>
<dbReference type="GO" id="GO:0005975">
    <property type="term" value="P:carbohydrate metabolic process"/>
    <property type="evidence" value="ECO:0007669"/>
    <property type="project" value="UniProtKB-ARBA"/>
</dbReference>
<dbReference type="EMBL" id="VIGB01000002">
    <property type="protein sequence ID" value="TQF07955.1"/>
    <property type="molecule type" value="Genomic_DNA"/>
</dbReference>
<dbReference type="InterPro" id="IPR002909">
    <property type="entry name" value="IPT_dom"/>
</dbReference>
<name>A0A540WG07_9ACTN</name>
<dbReference type="RefSeq" id="WP_141631820.1">
    <property type="nucleotide sequence ID" value="NZ_VIGB01000002.1"/>
</dbReference>
<sequence>MSPILLAIVPTSGPTTGSNPVLLIGTGLTGATQVMFGGTPASSFTVDFDGAITAIAPPGTAGPVSVTVTTPSGTSNAATYTYQEAAPPTILALVPPIGLARGGLPVLIVGHGLTGATAVLFGTTPALNVTSLGDGAILAISPPGTGTVQVTVTTGAGTSNGATYTYL</sequence>
<keyword evidence="3" id="KW-1185">Reference proteome</keyword>
<dbReference type="Proteomes" id="UP000319103">
    <property type="component" value="Unassembled WGS sequence"/>
</dbReference>
<feature type="domain" description="IPT/TIG" evidence="1">
    <location>
        <begin position="2"/>
        <end position="83"/>
    </location>
</feature>
<reference evidence="2 3" key="1">
    <citation type="submission" date="2019-06" db="EMBL/GenBank/DDBJ databases">
        <title>Description of Kitasatospora acidophila sp. nov. isolated from pine grove soil, and reclassification of Streptomyces novaecaesareae to Kitasatospora novaeceasareae comb. nov.</title>
        <authorList>
            <person name="Kim M.J."/>
        </authorList>
    </citation>
    <scope>NUCLEOTIDE SEQUENCE [LARGE SCALE GENOMIC DNA]</scope>
    <source>
        <strain evidence="2 3">MMS16-CNU292</strain>
    </source>
</reference>
<dbReference type="Gene3D" id="2.60.40.10">
    <property type="entry name" value="Immunoglobulins"/>
    <property type="match status" value="2"/>
</dbReference>
<dbReference type="InterPro" id="IPR014756">
    <property type="entry name" value="Ig_E-set"/>
</dbReference>